<comment type="caution">
    <text evidence="3">The sequence shown here is derived from an EMBL/GenBank/DDBJ whole genome shotgun (WGS) entry which is preliminary data.</text>
</comment>
<evidence type="ECO:0000256" key="1">
    <source>
        <dbReference type="SAM" id="MobiDB-lite"/>
    </source>
</evidence>
<dbReference type="SUPFAM" id="SSF53474">
    <property type="entry name" value="alpha/beta-Hydrolases"/>
    <property type="match status" value="1"/>
</dbReference>
<dbReference type="PANTHER" id="PTHR33840:SF2">
    <property type="entry name" value="TLE1 PHOSPHOLIPASE DOMAIN-CONTAINING PROTEIN"/>
    <property type="match status" value="1"/>
</dbReference>
<keyword evidence="4" id="KW-1185">Reference proteome</keyword>
<feature type="compositionally biased region" description="Basic and acidic residues" evidence="1">
    <location>
        <begin position="546"/>
        <end position="558"/>
    </location>
</feature>
<sequence length="596" mass="68555">MSFQGHILEPTDATMVGLKQHAGESSDGRPWFPNRTDSGETAVDIVASPGPQEAHLSFFPDEKDQREARPVTYVPPENKHRCLILCFDGTGDQFDADNSNIVQLVSALKKDDRTKQMVYYQAGIGTYTSAKMATPLLTKISLMFDTAIAWDLDSHVMAGYEFLMQNYTAGDRICIFGFSRGAYIARSLAGMIHKVGLLPVDNHQQVPFAYRIYSKTDKNGWEQSNAFKKAFSNDVHIDFLGVWDTVDSVGLIPKRLPFTTSNTIVRTFRHAVSLDERRAKFKANLWNFPNDKEKKLGTHTPPETPTLPHRALRERFTLPMTKFPTHFKTSSDTASEVEQTEFETAFSKRHRKTRRTDILEVWFAGCHCDVGGGSVRNDTRYSLARIPLRWMIRECFKADTGIIFDAQRLQELGLDPATLHPFVMPRPPPLPVRSSDKIESMPPHKGWLRRTFSRKHKVEADFPVSPELESLHLEKPVHGMEEEEELRDALSPIYDQLQMKPFWWILELIPLKFRYQRRDDMWISEFRSNFGRPRKIPHQEPSPEASLDHPHHDGDEKPVVNLHVHRSVKTRREARDAKGRPYVNRAHFHVEPHWVD</sequence>
<protein>
    <recommendedName>
        <fullName evidence="2">T6SS Phospholipase effector Tle1-like catalytic domain-containing protein</fullName>
    </recommendedName>
</protein>
<organism evidence="3 4">
    <name type="scientific">Mycena albidolilacea</name>
    <dbReference type="NCBI Taxonomy" id="1033008"/>
    <lineage>
        <taxon>Eukaryota</taxon>
        <taxon>Fungi</taxon>
        <taxon>Dikarya</taxon>
        <taxon>Basidiomycota</taxon>
        <taxon>Agaricomycotina</taxon>
        <taxon>Agaricomycetes</taxon>
        <taxon>Agaricomycetidae</taxon>
        <taxon>Agaricales</taxon>
        <taxon>Marasmiineae</taxon>
        <taxon>Mycenaceae</taxon>
        <taxon>Mycena</taxon>
    </lineage>
</organism>
<gene>
    <name evidence="3" type="ORF">DFH08DRAFT_238376</name>
</gene>
<accession>A0AAD6ZWK8</accession>
<dbReference type="InterPro" id="IPR029058">
    <property type="entry name" value="AB_hydrolase_fold"/>
</dbReference>
<dbReference type="Proteomes" id="UP001218218">
    <property type="component" value="Unassembled WGS sequence"/>
</dbReference>
<evidence type="ECO:0000313" key="3">
    <source>
        <dbReference type="EMBL" id="KAJ7343073.1"/>
    </source>
</evidence>
<dbReference type="AlphaFoldDB" id="A0AAD6ZWK8"/>
<reference evidence="3" key="1">
    <citation type="submission" date="2023-03" db="EMBL/GenBank/DDBJ databases">
        <title>Massive genome expansion in bonnet fungi (Mycena s.s.) driven by repeated elements and novel gene families across ecological guilds.</title>
        <authorList>
            <consortium name="Lawrence Berkeley National Laboratory"/>
            <person name="Harder C.B."/>
            <person name="Miyauchi S."/>
            <person name="Viragh M."/>
            <person name="Kuo A."/>
            <person name="Thoen E."/>
            <person name="Andreopoulos B."/>
            <person name="Lu D."/>
            <person name="Skrede I."/>
            <person name="Drula E."/>
            <person name="Henrissat B."/>
            <person name="Morin E."/>
            <person name="Kohler A."/>
            <person name="Barry K."/>
            <person name="LaButti K."/>
            <person name="Morin E."/>
            <person name="Salamov A."/>
            <person name="Lipzen A."/>
            <person name="Mereny Z."/>
            <person name="Hegedus B."/>
            <person name="Baldrian P."/>
            <person name="Stursova M."/>
            <person name="Weitz H."/>
            <person name="Taylor A."/>
            <person name="Grigoriev I.V."/>
            <person name="Nagy L.G."/>
            <person name="Martin F."/>
            <person name="Kauserud H."/>
        </authorList>
    </citation>
    <scope>NUCLEOTIDE SEQUENCE</scope>
    <source>
        <strain evidence="3">CBHHK002</strain>
    </source>
</reference>
<dbReference type="Pfam" id="PF09994">
    <property type="entry name" value="T6SS_Tle1-like_cat"/>
    <property type="match status" value="1"/>
</dbReference>
<proteinExistence type="predicted"/>
<feature type="region of interest" description="Disordered" evidence="1">
    <location>
        <begin position="533"/>
        <end position="560"/>
    </location>
</feature>
<name>A0AAD6ZWK8_9AGAR</name>
<dbReference type="EMBL" id="JARIHO010000024">
    <property type="protein sequence ID" value="KAJ7343073.1"/>
    <property type="molecule type" value="Genomic_DNA"/>
</dbReference>
<evidence type="ECO:0000259" key="2">
    <source>
        <dbReference type="Pfam" id="PF09994"/>
    </source>
</evidence>
<dbReference type="InterPro" id="IPR018712">
    <property type="entry name" value="Tle1-like_cat"/>
</dbReference>
<feature type="domain" description="T6SS Phospholipase effector Tle1-like catalytic" evidence="2">
    <location>
        <begin position="82"/>
        <end position="394"/>
    </location>
</feature>
<evidence type="ECO:0000313" key="4">
    <source>
        <dbReference type="Proteomes" id="UP001218218"/>
    </source>
</evidence>
<dbReference type="PANTHER" id="PTHR33840">
    <property type="match status" value="1"/>
</dbReference>